<feature type="transmembrane region" description="Helical" evidence="1">
    <location>
        <begin position="26"/>
        <end position="44"/>
    </location>
</feature>
<evidence type="ECO:0000313" key="2">
    <source>
        <dbReference type="EMBL" id="CAB4204239.1"/>
    </source>
</evidence>
<gene>
    <name evidence="2" type="ORF">UFOVP1384_39</name>
</gene>
<proteinExistence type="predicted"/>
<dbReference type="EMBL" id="LR797341">
    <property type="protein sequence ID" value="CAB4204239.1"/>
    <property type="molecule type" value="Genomic_DNA"/>
</dbReference>
<sequence>MNWHDYKIYILNGVALSVSLTSIETYLRITLLVVSIFYTIFKLLKNDKNEKS</sequence>
<keyword evidence="1" id="KW-1133">Transmembrane helix</keyword>
<evidence type="ECO:0000256" key="1">
    <source>
        <dbReference type="SAM" id="Phobius"/>
    </source>
</evidence>
<keyword evidence="1" id="KW-0472">Membrane</keyword>
<accession>A0A6J5S6T1</accession>
<keyword evidence="1" id="KW-0812">Transmembrane</keyword>
<name>A0A6J5S6T1_9CAUD</name>
<organism evidence="2">
    <name type="scientific">uncultured Caudovirales phage</name>
    <dbReference type="NCBI Taxonomy" id="2100421"/>
    <lineage>
        <taxon>Viruses</taxon>
        <taxon>Duplodnaviria</taxon>
        <taxon>Heunggongvirae</taxon>
        <taxon>Uroviricota</taxon>
        <taxon>Caudoviricetes</taxon>
        <taxon>Peduoviridae</taxon>
        <taxon>Maltschvirus</taxon>
        <taxon>Maltschvirus maltsch</taxon>
    </lineage>
</organism>
<reference evidence="2" key="1">
    <citation type="submission" date="2020-05" db="EMBL/GenBank/DDBJ databases">
        <authorList>
            <person name="Chiriac C."/>
            <person name="Salcher M."/>
            <person name="Ghai R."/>
            <person name="Kavagutti S V."/>
        </authorList>
    </citation>
    <scope>NUCLEOTIDE SEQUENCE</scope>
</reference>
<protein>
    <submittedName>
        <fullName evidence="2">Uncharacterized protein</fullName>
    </submittedName>
</protein>